<accession>A0A397IQY7</accession>
<dbReference type="AlphaFoldDB" id="A0A397IQY7"/>
<comment type="caution">
    <text evidence="1">The sequence shown here is derived from an EMBL/GenBank/DDBJ whole genome shotgun (WGS) entry which is preliminary data.</text>
</comment>
<dbReference type="EMBL" id="PQFF01000155">
    <property type="protein sequence ID" value="RHZ78371.1"/>
    <property type="molecule type" value="Genomic_DNA"/>
</dbReference>
<sequence length="171" mass="19994">MITYRNNQKWIIKNDKELDQEDKTYLQITAFYPLDKNKPCDLSKFELNDVIQVEGRFLITENDKNDGMEENNLIKDQEDKTYLQITAFYPLDKNKPCDLSKFELNDVIQVEGRFLITENDKNDGMEENNLIKVLASNIVVLNLESVNMTQVTVRTNIKEYFSEKEIGAINL</sequence>
<reference evidence="1 2" key="1">
    <citation type="submission" date="2018-08" db="EMBL/GenBank/DDBJ databases">
        <title>Genome and evolution of the arbuscular mycorrhizal fungus Diversispora epigaea (formerly Glomus versiforme) and its bacterial endosymbionts.</title>
        <authorList>
            <person name="Sun X."/>
            <person name="Fei Z."/>
            <person name="Harrison M."/>
        </authorList>
    </citation>
    <scope>NUCLEOTIDE SEQUENCE [LARGE SCALE GENOMIC DNA]</scope>
    <source>
        <strain evidence="1 2">IT104</strain>
    </source>
</reference>
<evidence type="ECO:0000313" key="2">
    <source>
        <dbReference type="Proteomes" id="UP000266861"/>
    </source>
</evidence>
<evidence type="ECO:0000313" key="1">
    <source>
        <dbReference type="EMBL" id="RHZ78371.1"/>
    </source>
</evidence>
<dbReference type="Proteomes" id="UP000266861">
    <property type="component" value="Unassembled WGS sequence"/>
</dbReference>
<keyword evidence="2" id="KW-1185">Reference proteome</keyword>
<organism evidence="1 2">
    <name type="scientific">Diversispora epigaea</name>
    <dbReference type="NCBI Taxonomy" id="1348612"/>
    <lineage>
        <taxon>Eukaryota</taxon>
        <taxon>Fungi</taxon>
        <taxon>Fungi incertae sedis</taxon>
        <taxon>Mucoromycota</taxon>
        <taxon>Glomeromycotina</taxon>
        <taxon>Glomeromycetes</taxon>
        <taxon>Diversisporales</taxon>
        <taxon>Diversisporaceae</taxon>
        <taxon>Diversispora</taxon>
    </lineage>
</organism>
<gene>
    <name evidence="1" type="ORF">Glove_165g19</name>
</gene>
<name>A0A397IQY7_9GLOM</name>
<proteinExistence type="predicted"/>
<protein>
    <submittedName>
        <fullName evidence="1">Uncharacterized protein</fullName>
    </submittedName>
</protein>